<dbReference type="STRING" id="37653.A0A0L8GN08"/>
<feature type="compositionally biased region" description="Basic residues" evidence="4">
    <location>
        <begin position="1"/>
        <end position="16"/>
    </location>
</feature>
<evidence type="ECO:0000259" key="5">
    <source>
        <dbReference type="PROSITE" id="PS50102"/>
    </source>
</evidence>
<organism evidence="6">
    <name type="scientific">Octopus bimaculoides</name>
    <name type="common">California two-spotted octopus</name>
    <dbReference type="NCBI Taxonomy" id="37653"/>
    <lineage>
        <taxon>Eukaryota</taxon>
        <taxon>Metazoa</taxon>
        <taxon>Spiralia</taxon>
        <taxon>Lophotrochozoa</taxon>
        <taxon>Mollusca</taxon>
        <taxon>Cephalopoda</taxon>
        <taxon>Coleoidea</taxon>
        <taxon>Octopodiformes</taxon>
        <taxon>Octopoda</taxon>
        <taxon>Incirrata</taxon>
        <taxon>Octopodidae</taxon>
        <taxon>Octopus</taxon>
    </lineage>
</organism>
<feature type="domain" description="RRM" evidence="5">
    <location>
        <begin position="270"/>
        <end position="347"/>
    </location>
</feature>
<reference evidence="6" key="1">
    <citation type="submission" date="2015-07" db="EMBL/GenBank/DDBJ databases">
        <title>MeaNS - Measles Nucleotide Surveillance Program.</title>
        <authorList>
            <person name="Tran T."/>
            <person name="Druce J."/>
        </authorList>
    </citation>
    <scope>NUCLEOTIDE SEQUENCE</scope>
    <source>
        <strain evidence="6">UCB-OBI-ISO-001</strain>
        <tissue evidence="6">Gonad</tissue>
    </source>
</reference>
<dbReference type="OMA" id="EIRIVMN"/>
<dbReference type="GO" id="GO:0003723">
    <property type="term" value="F:RNA binding"/>
    <property type="evidence" value="ECO:0007669"/>
    <property type="project" value="UniProtKB-UniRule"/>
</dbReference>
<dbReference type="PROSITE" id="PS50102">
    <property type="entry name" value="RRM"/>
    <property type="match status" value="2"/>
</dbReference>
<feature type="compositionally biased region" description="Acidic residues" evidence="4">
    <location>
        <begin position="23"/>
        <end position="38"/>
    </location>
</feature>
<dbReference type="Gene3D" id="3.30.70.330">
    <property type="match status" value="3"/>
</dbReference>
<dbReference type="EMBL" id="KQ421117">
    <property type="protein sequence ID" value="KOF78373.1"/>
    <property type="molecule type" value="Genomic_DNA"/>
</dbReference>
<feature type="region of interest" description="Disordered" evidence="4">
    <location>
        <begin position="346"/>
        <end position="366"/>
    </location>
</feature>
<feature type="compositionally biased region" description="Basic and acidic residues" evidence="4">
    <location>
        <begin position="167"/>
        <end position="182"/>
    </location>
</feature>
<evidence type="ECO:0000256" key="4">
    <source>
        <dbReference type="SAM" id="MobiDB-lite"/>
    </source>
</evidence>
<feature type="compositionally biased region" description="Basic and acidic residues" evidence="4">
    <location>
        <begin position="87"/>
        <end position="115"/>
    </location>
</feature>
<dbReference type="PANTHER" id="PTHR23236:SF119">
    <property type="entry name" value="NUCLEAR RNA-BINDING PROTEIN SART-3"/>
    <property type="match status" value="1"/>
</dbReference>
<feature type="compositionally biased region" description="Basic residues" evidence="4">
    <location>
        <begin position="45"/>
        <end position="59"/>
    </location>
</feature>
<name>A0A0L8GN08_OCTBM</name>
<sequence>MAGKKNKEKASKKTVKPAKPVEPEESSEESSSESEMEVEAPVATKAKKQSKQSKVAAKKKKEESSDSEEEECSEEEESDSEEEEEVEDKKKKVKKETVKEEKKAKKEEKAKKVAESDDSEEDSDESEEESEEDSSEEDSSEEESEESPKPKLNGNADGSKEAKKRKTEPENGNDAKKAKVDESVTVMCRNIPEEVTAEAFEKFLKKKGIEVSSVRKREDRAFAHIDLANPDDLDKILAMQNLDYKGSALTFEKGRPKRPKGERNTGDESNTLFLKNLPYDDSEDSLRSKLMEIFPEAQSVRIPYKGDSHKGFAYVEFESSDNVKDALENKQGVECGDQRLLLDYANSPKTDYSQQRGRGGFRDDEPEESSVLLVRNLSYDSTESSLRSYFKDATDIRLPSFPDSGKPKGIAFIDFDSIQNAKSALTKFDGTNIDGRSVRCCYARGRNDGGGGFGGRRGGSFGGGRGGGFGGGRGGGGFGGRRGGFGGGRGGGGYGGGRGGGGYGGGRNSFGGTGRKKTFSDSD</sequence>
<dbReference type="InterPro" id="IPR035979">
    <property type="entry name" value="RBD_domain_sf"/>
</dbReference>
<gene>
    <name evidence="6" type="ORF">OCBIM_22030918mg</name>
</gene>
<dbReference type="InterPro" id="IPR012677">
    <property type="entry name" value="Nucleotide-bd_a/b_plait_sf"/>
</dbReference>
<dbReference type="SMART" id="SM00360">
    <property type="entry name" value="RRM"/>
    <property type="match status" value="3"/>
</dbReference>
<keyword evidence="2 3" id="KW-0694">RNA-binding</keyword>
<dbReference type="AlphaFoldDB" id="A0A0L8GN08"/>
<dbReference type="Pfam" id="PF00076">
    <property type="entry name" value="RRM_1"/>
    <property type="match status" value="2"/>
</dbReference>
<evidence type="ECO:0000256" key="1">
    <source>
        <dbReference type="ARBA" id="ARBA00022737"/>
    </source>
</evidence>
<dbReference type="InterPro" id="IPR000504">
    <property type="entry name" value="RRM_dom"/>
</dbReference>
<dbReference type="PANTHER" id="PTHR23236">
    <property type="entry name" value="EUKARYOTIC TRANSLATION INITIATION FACTOR 4B/4H"/>
    <property type="match status" value="1"/>
</dbReference>
<dbReference type="OrthoDB" id="167718at2759"/>
<evidence type="ECO:0000256" key="3">
    <source>
        <dbReference type="PROSITE-ProRule" id="PRU00176"/>
    </source>
</evidence>
<feature type="region of interest" description="Disordered" evidence="4">
    <location>
        <begin position="464"/>
        <end position="523"/>
    </location>
</feature>
<evidence type="ECO:0000256" key="2">
    <source>
        <dbReference type="ARBA" id="ARBA00022884"/>
    </source>
</evidence>
<feature type="region of interest" description="Disordered" evidence="4">
    <location>
        <begin position="1"/>
        <end position="182"/>
    </location>
</feature>
<feature type="compositionally biased region" description="Acidic residues" evidence="4">
    <location>
        <begin position="116"/>
        <end position="145"/>
    </location>
</feature>
<proteinExistence type="predicted"/>
<feature type="domain" description="RRM" evidence="5">
    <location>
        <begin position="370"/>
        <end position="445"/>
    </location>
</feature>
<accession>A0A0L8GN08</accession>
<feature type="compositionally biased region" description="Acidic residues" evidence="4">
    <location>
        <begin position="65"/>
        <end position="86"/>
    </location>
</feature>
<keyword evidence="1" id="KW-0677">Repeat</keyword>
<feature type="compositionally biased region" description="Polar residues" evidence="4">
    <location>
        <begin position="347"/>
        <end position="356"/>
    </location>
</feature>
<protein>
    <recommendedName>
        <fullName evidence="5">RRM domain-containing protein</fullName>
    </recommendedName>
</protein>
<evidence type="ECO:0000313" key="6">
    <source>
        <dbReference type="EMBL" id="KOF78373.1"/>
    </source>
</evidence>
<dbReference type="SUPFAM" id="SSF54928">
    <property type="entry name" value="RNA-binding domain, RBD"/>
    <property type="match status" value="2"/>
</dbReference>
<feature type="compositionally biased region" description="Gly residues" evidence="4">
    <location>
        <begin position="464"/>
        <end position="513"/>
    </location>
</feature>